<accession>H0R6I9</accession>
<name>H0R6I9_9ACTN</name>
<sequence length="95" mass="10642">MPSITSPNFDDSLKTPERMFGAEATAIQIANPNTRWVDTDSHGYGILTVTRQAAQMDWHFLMDKAVRSTAQFHAQSWRVRSGARTLAKVAHPITE</sequence>
<proteinExistence type="predicted"/>
<dbReference type="InterPro" id="IPR038607">
    <property type="entry name" value="PhoD-like_sf"/>
</dbReference>
<dbReference type="eggNOG" id="COG3540">
    <property type="taxonomic scope" value="Bacteria"/>
</dbReference>
<evidence type="ECO:0000313" key="1">
    <source>
        <dbReference type="EMBL" id="GAB20690.1"/>
    </source>
</evidence>
<dbReference type="Proteomes" id="UP000035034">
    <property type="component" value="Unassembled WGS sequence"/>
</dbReference>
<dbReference type="RefSeq" id="WP_007320025.1">
    <property type="nucleotide sequence ID" value="NZ_BAEH01000124.1"/>
</dbReference>
<dbReference type="Gene3D" id="3.60.21.70">
    <property type="entry name" value="PhoD-like phosphatase"/>
    <property type="match status" value="1"/>
</dbReference>
<keyword evidence="2" id="KW-1185">Reference proteome</keyword>
<dbReference type="STRING" id="1077974.GOEFS_124_00220"/>
<dbReference type="AlphaFoldDB" id="H0R6I9"/>
<dbReference type="EMBL" id="BAEH01000124">
    <property type="protein sequence ID" value="GAB20690.1"/>
    <property type="molecule type" value="Genomic_DNA"/>
</dbReference>
<reference evidence="1 2" key="1">
    <citation type="submission" date="2011-12" db="EMBL/GenBank/DDBJ databases">
        <title>Whole genome shotgun sequence of Gordonia effusa NBRC 100432.</title>
        <authorList>
            <person name="Yoshida I."/>
            <person name="Takarada H."/>
            <person name="Hosoyama A."/>
            <person name="Tsuchikane K."/>
            <person name="Katsumata H."/>
            <person name="Yamazaki S."/>
            <person name="Fujita N."/>
        </authorList>
    </citation>
    <scope>NUCLEOTIDE SEQUENCE [LARGE SCALE GENOMIC DNA]</scope>
    <source>
        <strain evidence="1 2">NBRC 100432</strain>
    </source>
</reference>
<evidence type="ECO:0000313" key="2">
    <source>
        <dbReference type="Proteomes" id="UP000035034"/>
    </source>
</evidence>
<protein>
    <submittedName>
        <fullName evidence="1">Phospholipase D</fullName>
    </submittedName>
</protein>
<gene>
    <name evidence="1" type="primary">phoD</name>
    <name evidence="1" type="ORF">GOEFS_124_00220</name>
</gene>
<comment type="caution">
    <text evidence="1">The sequence shown here is derived from an EMBL/GenBank/DDBJ whole genome shotgun (WGS) entry which is preliminary data.</text>
</comment>
<organism evidence="1 2">
    <name type="scientific">Gordonia effusa NBRC 100432</name>
    <dbReference type="NCBI Taxonomy" id="1077974"/>
    <lineage>
        <taxon>Bacteria</taxon>
        <taxon>Bacillati</taxon>
        <taxon>Actinomycetota</taxon>
        <taxon>Actinomycetes</taxon>
        <taxon>Mycobacteriales</taxon>
        <taxon>Gordoniaceae</taxon>
        <taxon>Gordonia</taxon>
    </lineage>
</organism>